<organism evidence="1 2">
    <name type="scientific">Papaver nudicaule</name>
    <name type="common">Iceland poppy</name>
    <dbReference type="NCBI Taxonomy" id="74823"/>
    <lineage>
        <taxon>Eukaryota</taxon>
        <taxon>Viridiplantae</taxon>
        <taxon>Streptophyta</taxon>
        <taxon>Embryophyta</taxon>
        <taxon>Tracheophyta</taxon>
        <taxon>Spermatophyta</taxon>
        <taxon>Magnoliopsida</taxon>
        <taxon>Ranunculales</taxon>
        <taxon>Papaveraceae</taxon>
        <taxon>Papaveroideae</taxon>
        <taxon>Papaver</taxon>
    </lineage>
</organism>
<dbReference type="EMBL" id="JAJJMA010013181">
    <property type="protein sequence ID" value="MCL7022626.1"/>
    <property type="molecule type" value="Genomic_DNA"/>
</dbReference>
<dbReference type="PANTHER" id="PTHR11063:SF8">
    <property type="entry name" value="DELTA-1-PYRROLINE-5-CARBOXYLATE SYNTHASE"/>
    <property type="match status" value="1"/>
</dbReference>
<sequence length="50" mass="5636">GYATDNIIKVVQGERIGTLFHKDAHLWVPIKEVGSRDMAVAARECSRRLQ</sequence>
<feature type="non-terminal residue" evidence="1">
    <location>
        <position position="50"/>
    </location>
</feature>
<feature type="non-terminal residue" evidence="1">
    <location>
        <position position="1"/>
    </location>
</feature>
<comment type="caution">
    <text evidence="1">The sequence shown here is derived from an EMBL/GenBank/DDBJ whole genome shotgun (WGS) entry which is preliminary data.</text>
</comment>
<keyword evidence="2" id="KW-1185">Reference proteome</keyword>
<proteinExistence type="predicted"/>
<dbReference type="AlphaFoldDB" id="A0AA41UX01"/>
<accession>A0AA41UX01</accession>
<gene>
    <name evidence="1" type="ORF">MKW94_006664</name>
</gene>
<evidence type="ECO:0000313" key="1">
    <source>
        <dbReference type="EMBL" id="MCL7022626.1"/>
    </source>
</evidence>
<name>A0AA41UX01_PAPNU</name>
<evidence type="ECO:0000313" key="2">
    <source>
        <dbReference type="Proteomes" id="UP001177140"/>
    </source>
</evidence>
<dbReference type="GO" id="GO:0004350">
    <property type="term" value="F:glutamate-5-semialdehyde dehydrogenase activity"/>
    <property type="evidence" value="ECO:0007669"/>
    <property type="project" value="TreeGrafter"/>
</dbReference>
<reference evidence="1" key="1">
    <citation type="submission" date="2022-03" db="EMBL/GenBank/DDBJ databases">
        <title>A functionally conserved STORR gene fusion in Papaver species that diverged 16.8 million years ago.</title>
        <authorList>
            <person name="Catania T."/>
        </authorList>
    </citation>
    <scope>NUCLEOTIDE SEQUENCE</scope>
    <source>
        <strain evidence="1">S-191538</strain>
    </source>
</reference>
<dbReference type="PANTHER" id="PTHR11063">
    <property type="entry name" value="GLUTAMATE SEMIALDEHYDE DEHYDROGENASE"/>
    <property type="match status" value="1"/>
</dbReference>
<dbReference type="Proteomes" id="UP001177140">
    <property type="component" value="Unassembled WGS sequence"/>
</dbReference>
<protein>
    <submittedName>
        <fullName evidence="1">Uncharacterized protein</fullName>
    </submittedName>
</protein>